<dbReference type="InterPro" id="IPR036908">
    <property type="entry name" value="RlpA-like_sf"/>
</dbReference>
<evidence type="ECO:0000259" key="1">
    <source>
        <dbReference type="Pfam" id="PF03330"/>
    </source>
</evidence>
<organism evidence="2">
    <name type="scientific">freshwater metagenome</name>
    <dbReference type="NCBI Taxonomy" id="449393"/>
    <lineage>
        <taxon>unclassified sequences</taxon>
        <taxon>metagenomes</taxon>
        <taxon>ecological metagenomes</taxon>
    </lineage>
</organism>
<sequence length="227" mass="23238">MRQRIAALTALLTLCVPATAALAADGGVSPGDPIPGSNAGWLTASAAGVSLKAPINALGGNTHVATGSVGRGRTRVSLERQSGNGAWTRIGSANSASSGSYRVSWNVNVFGPVKLRVTAAGHGGQPSGTIMSFRRANATIFGGPSEYQAAACGGRIAKGTMGLAHKTLPCGTLVRVSYGQRSMVLPVIDRGPYRTGYTWDVTYDAAKYLHMTGSGVIGYLISGRDGT</sequence>
<protein>
    <submittedName>
        <fullName evidence="2">Unannotated protein</fullName>
    </submittedName>
</protein>
<gene>
    <name evidence="2" type="ORF">UFOPK3444_00459</name>
</gene>
<reference evidence="2" key="1">
    <citation type="submission" date="2020-05" db="EMBL/GenBank/DDBJ databases">
        <authorList>
            <person name="Chiriac C."/>
            <person name="Salcher M."/>
            <person name="Ghai R."/>
            <person name="Kavagutti S V."/>
        </authorList>
    </citation>
    <scope>NUCLEOTIDE SEQUENCE</scope>
</reference>
<dbReference type="InterPro" id="IPR009009">
    <property type="entry name" value="RlpA-like_DPBB"/>
</dbReference>
<name>A0A6J7D5G3_9ZZZZ</name>
<feature type="domain" description="RlpA-like protein double-psi beta-barrel" evidence="1">
    <location>
        <begin position="137"/>
        <end position="217"/>
    </location>
</feature>
<accession>A0A6J7D5G3</accession>
<dbReference type="EMBL" id="CAFBLU010000005">
    <property type="protein sequence ID" value="CAB4866067.1"/>
    <property type="molecule type" value="Genomic_DNA"/>
</dbReference>
<proteinExistence type="predicted"/>
<evidence type="ECO:0000313" key="2">
    <source>
        <dbReference type="EMBL" id="CAB4866067.1"/>
    </source>
</evidence>
<dbReference type="AlphaFoldDB" id="A0A6J7D5G3"/>
<dbReference type="Gene3D" id="2.40.40.10">
    <property type="entry name" value="RlpA-like domain"/>
    <property type="match status" value="1"/>
</dbReference>
<dbReference type="CDD" id="cd22268">
    <property type="entry name" value="DPBB_RlpA-like"/>
    <property type="match status" value="1"/>
</dbReference>
<dbReference type="Pfam" id="PF03330">
    <property type="entry name" value="DPBB_1"/>
    <property type="match status" value="1"/>
</dbReference>